<feature type="compositionally biased region" description="Polar residues" evidence="1">
    <location>
        <begin position="1"/>
        <end position="11"/>
    </location>
</feature>
<sequence length="66" mass="6769">MDSVRPPSTKTAWGGSSRKALQPGALAPAMLKAVDSGVADGADGQQPPAGSWQRHLTEPINNAGRC</sequence>
<reference evidence="3" key="1">
    <citation type="submission" date="2005-09" db="EMBL/GenBank/DDBJ databases">
        <authorList>
            <person name="Mural R.J."/>
            <person name="Li P.W."/>
            <person name="Adams M.D."/>
            <person name="Amanatides P.G."/>
            <person name="Baden-Tillson H."/>
            <person name="Barnstead M."/>
            <person name="Chin S.H."/>
            <person name="Dew I."/>
            <person name="Evans C.A."/>
            <person name="Ferriera S."/>
            <person name="Flanigan M."/>
            <person name="Fosler C."/>
            <person name="Glodek A."/>
            <person name="Gu Z."/>
            <person name="Holt R.A."/>
            <person name="Jennings D."/>
            <person name="Kraft C.L."/>
            <person name="Lu F."/>
            <person name="Nguyen T."/>
            <person name="Nusskern D.R."/>
            <person name="Pfannkoch C.M."/>
            <person name="Sitter C."/>
            <person name="Sutton G.G."/>
            <person name="Venter J.C."/>
            <person name="Wang Z."/>
            <person name="Woodage T."/>
            <person name="Zheng X.H."/>
            <person name="Zhong F."/>
        </authorList>
    </citation>
    <scope>NUCLEOTIDE SEQUENCE [LARGE SCALE GENOMIC DNA]</scope>
    <source>
        <strain>BN</strain>
        <strain evidence="3">Sprague-Dawley</strain>
    </source>
</reference>
<dbReference type="EMBL" id="CH474057">
    <property type="protein sequence ID" value="EDL86395.1"/>
    <property type="molecule type" value="Genomic_DNA"/>
</dbReference>
<organism evidence="2 3">
    <name type="scientific">Rattus norvegicus</name>
    <name type="common">Rat</name>
    <dbReference type="NCBI Taxonomy" id="10116"/>
    <lineage>
        <taxon>Eukaryota</taxon>
        <taxon>Metazoa</taxon>
        <taxon>Chordata</taxon>
        <taxon>Craniata</taxon>
        <taxon>Vertebrata</taxon>
        <taxon>Euteleostomi</taxon>
        <taxon>Mammalia</taxon>
        <taxon>Eutheria</taxon>
        <taxon>Euarchontoglires</taxon>
        <taxon>Glires</taxon>
        <taxon>Rodentia</taxon>
        <taxon>Myomorpha</taxon>
        <taxon>Muroidea</taxon>
        <taxon>Muridae</taxon>
        <taxon>Murinae</taxon>
        <taxon>Rattus</taxon>
    </lineage>
</organism>
<name>A6KJJ3_RAT</name>
<accession>A6KJJ3</accession>
<evidence type="ECO:0000313" key="3">
    <source>
        <dbReference type="Proteomes" id="UP000234681"/>
    </source>
</evidence>
<protein>
    <submittedName>
        <fullName evidence="2">RCG56784</fullName>
    </submittedName>
</protein>
<proteinExistence type="predicted"/>
<feature type="region of interest" description="Disordered" evidence="1">
    <location>
        <begin position="1"/>
        <end position="21"/>
    </location>
</feature>
<dbReference type="Proteomes" id="UP000234681">
    <property type="component" value="Chromosome 4"/>
</dbReference>
<dbReference type="AlphaFoldDB" id="A6KJJ3"/>
<evidence type="ECO:0000313" key="2">
    <source>
        <dbReference type="EMBL" id="EDL86395.1"/>
    </source>
</evidence>
<feature type="region of interest" description="Disordered" evidence="1">
    <location>
        <begin position="37"/>
        <end position="66"/>
    </location>
</feature>
<evidence type="ECO:0000256" key="1">
    <source>
        <dbReference type="SAM" id="MobiDB-lite"/>
    </source>
</evidence>
<gene>
    <name evidence="2" type="ORF">rCG_56784</name>
</gene>